<name>A0A6P7GDD7_DIAVI</name>
<gene>
    <name evidence="1" type="primary">LOC114340890</name>
</gene>
<dbReference type="RefSeq" id="XP_028147469.1">
    <property type="nucleotide sequence ID" value="XM_028291668.1"/>
</dbReference>
<evidence type="ECO:0000313" key="1">
    <source>
        <dbReference type="RefSeq" id="XP_028147469.1"/>
    </source>
</evidence>
<organism evidence="1">
    <name type="scientific">Diabrotica virgifera virgifera</name>
    <name type="common">western corn rootworm</name>
    <dbReference type="NCBI Taxonomy" id="50390"/>
    <lineage>
        <taxon>Eukaryota</taxon>
        <taxon>Metazoa</taxon>
        <taxon>Ecdysozoa</taxon>
        <taxon>Arthropoda</taxon>
        <taxon>Hexapoda</taxon>
        <taxon>Insecta</taxon>
        <taxon>Pterygota</taxon>
        <taxon>Neoptera</taxon>
        <taxon>Endopterygota</taxon>
        <taxon>Coleoptera</taxon>
        <taxon>Polyphaga</taxon>
        <taxon>Cucujiformia</taxon>
        <taxon>Chrysomeloidea</taxon>
        <taxon>Chrysomelidae</taxon>
        <taxon>Galerucinae</taxon>
        <taxon>Diabroticina</taxon>
        <taxon>Diabroticites</taxon>
        <taxon>Diabrotica</taxon>
    </lineage>
</organism>
<sequence length="186" mass="20849">MFQNIDGCSEVDESDINLWLEADNNGGYAPLTDEAVIALCLPDASESDAENADGDIEQPVMSHGDAMTQLDALMVYFERQAETSPAELLMLKRLRDRTARTNYTGLTNRQAPAVSSVSVKPPELIPLRPKRPNGMNLDWRTWWMLNRICTDLAPVKQNLIKWGIKTDNDALCECGEIENVEHLRVC</sequence>
<proteinExistence type="predicted"/>
<reference evidence="1" key="1">
    <citation type="submission" date="2025-08" db="UniProtKB">
        <authorList>
            <consortium name="RefSeq"/>
        </authorList>
    </citation>
    <scope>IDENTIFICATION</scope>
    <source>
        <tissue evidence="1">Whole insect</tissue>
    </source>
</reference>
<dbReference type="AlphaFoldDB" id="A0A6P7GDD7"/>
<protein>
    <submittedName>
        <fullName evidence="1">Uncharacterized protein LOC114340890</fullName>
    </submittedName>
</protein>
<dbReference type="InParanoid" id="A0A6P7GDD7"/>
<accession>A0A6P7GDD7</accession>